<dbReference type="AlphaFoldDB" id="A0A1W1D0V9"/>
<dbReference type="InterPro" id="IPR001680">
    <property type="entry name" value="WD40_rpt"/>
</dbReference>
<evidence type="ECO:0000313" key="1">
    <source>
        <dbReference type="EMBL" id="SFV71643.1"/>
    </source>
</evidence>
<gene>
    <name evidence="1" type="ORF">MNB_SV-13-867</name>
</gene>
<name>A0A1W1D0V9_9ZZZZ</name>
<proteinExistence type="predicted"/>
<dbReference type="Gene3D" id="2.130.10.10">
    <property type="entry name" value="YVTN repeat-like/Quinoprotein amine dehydrogenase"/>
    <property type="match status" value="2"/>
</dbReference>
<dbReference type="SUPFAM" id="SSF50978">
    <property type="entry name" value="WD40 repeat-like"/>
    <property type="match status" value="1"/>
</dbReference>
<accession>A0A1W1D0V9</accession>
<dbReference type="InterPro" id="IPR015943">
    <property type="entry name" value="WD40/YVTN_repeat-like_dom_sf"/>
</dbReference>
<dbReference type="EMBL" id="FPHM01000287">
    <property type="protein sequence ID" value="SFV71643.1"/>
    <property type="molecule type" value="Genomic_DNA"/>
</dbReference>
<dbReference type="PROSITE" id="PS50294">
    <property type="entry name" value="WD_REPEATS_REGION"/>
    <property type="match status" value="1"/>
</dbReference>
<protein>
    <submittedName>
        <fullName evidence="1">Periplasmic nitrate reductase component NapL</fullName>
    </submittedName>
</protein>
<organism evidence="1">
    <name type="scientific">hydrothermal vent metagenome</name>
    <dbReference type="NCBI Taxonomy" id="652676"/>
    <lineage>
        <taxon>unclassified sequences</taxon>
        <taxon>metagenomes</taxon>
        <taxon>ecological metagenomes</taxon>
    </lineage>
</organism>
<sequence length="317" mass="35793">MRKLLLLVFLSSSIWAMQNLSPDKEIEVNATVKDMILYENSLLIATDNGLIKIYDTKKEAFTRTIKFHKVKDFMGDEVSPRVFSVDRLEHKILALSESGKGGYANLWIEENQKLTQILVAKDKISAIKARFVDEHHILLGLLSNEALLLDIRSHQTLFRTQLSPSKFSDFTLNEDKTKAVFACESGVLSIIDSKIGKILKNLKNIHVDNVYKVDFKQGFISGAGQDRKASIINTQNDSYSFIPASFLIYATALSPLAEKVAFAMDEENNISIYERQSQNKIAILKGQKSTLNTILFKDENTVFSSSDDSTIMLWKLK</sequence>
<reference evidence="1" key="1">
    <citation type="submission" date="2016-10" db="EMBL/GenBank/DDBJ databases">
        <authorList>
            <person name="de Groot N.N."/>
        </authorList>
    </citation>
    <scope>NUCLEOTIDE SEQUENCE</scope>
</reference>
<dbReference type="InterPro" id="IPR036322">
    <property type="entry name" value="WD40_repeat_dom_sf"/>
</dbReference>
<dbReference type="PROSITE" id="PS50082">
    <property type="entry name" value="WD_REPEATS_2"/>
    <property type="match status" value="1"/>
</dbReference>